<reference evidence="1 2" key="1">
    <citation type="submission" date="2017-08" db="EMBL/GenBank/DDBJ databases">
        <title>Infants hospitalized years apart are colonized by the same room-sourced microbial strains.</title>
        <authorList>
            <person name="Brooks B."/>
            <person name="Olm M.R."/>
            <person name="Firek B.A."/>
            <person name="Baker R."/>
            <person name="Thomas B.C."/>
            <person name="Morowitz M.J."/>
            <person name="Banfield J.F."/>
        </authorList>
    </citation>
    <scope>NUCLEOTIDE SEQUENCE [LARGE SCALE GENOMIC DNA]</scope>
    <source>
        <strain evidence="1">S2_006_000_R2_64</strain>
    </source>
</reference>
<dbReference type="AlphaFoldDB" id="A0A2W5FR39"/>
<dbReference type="Proteomes" id="UP000249739">
    <property type="component" value="Unassembled WGS sequence"/>
</dbReference>
<evidence type="ECO:0000313" key="1">
    <source>
        <dbReference type="EMBL" id="PZP56287.1"/>
    </source>
</evidence>
<name>A0A2W5FR39_9BACT</name>
<proteinExistence type="predicted"/>
<dbReference type="EMBL" id="QFOT01000031">
    <property type="protein sequence ID" value="PZP56287.1"/>
    <property type="molecule type" value="Genomic_DNA"/>
</dbReference>
<comment type="caution">
    <text evidence="1">The sequence shown here is derived from an EMBL/GenBank/DDBJ whole genome shotgun (WGS) entry which is preliminary data.</text>
</comment>
<gene>
    <name evidence="1" type="ORF">DI586_04230</name>
</gene>
<protein>
    <submittedName>
        <fullName evidence="1">Uncharacterized protein</fullName>
    </submittedName>
</protein>
<evidence type="ECO:0000313" key="2">
    <source>
        <dbReference type="Proteomes" id="UP000249739"/>
    </source>
</evidence>
<organism evidence="1 2">
    <name type="scientific">Micavibrio aeruginosavorus</name>
    <dbReference type="NCBI Taxonomy" id="349221"/>
    <lineage>
        <taxon>Bacteria</taxon>
        <taxon>Pseudomonadati</taxon>
        <taxon>Bdellovibrionota</taxon>
        <taxon>Bdellovibrionia</taxon>
        <taxon>Bdellovibrionales</taxon>
        <taxon>Pseudobdellovibrionaceae</taxon>
        <taxon>Micavibrio</taxon>
    </lineage>
</organism>
<sequence>MKFNRKTNENLTEEVSIISFGNLFFSQNLHQKFNSIGSEFLSDENEAAIIKYVRLLSANEA</sequence>
<accession>A0A2W5FR39</accession>